<dbReference type="RefSeq" id="WP_201781122.1">
    <property type="nucleotide sequence ID" value="NZ_LGCL01000001.1"/>
</dbReference>
<name>A0A0P6XZ46_9CHLR</name>
<accession>A0A0P6XZ46</accession>
<evidence type="ECO:0000313" key="2">
    <source>
        <dbReference type="EMBL" id="KPL81692.1"/>
    </source>
</evidence>
<comment type="caution">
    <text evidence="2">The sequence shown here is derived from an EMBL/GenBank/DDBJ whole genome shotgun (WGS) entry which is preliminary data.</text>
</comment>
<dbReference type="AlphaFoldDB" id="A0A0P6XZ46"/>
<evidence type="ECO:0000313" key="3">
    <source>
        <dbReference type="Proteomes" id="UP000050417"/>
    </source>
</evidence>
<keyword evidence="3" id="KW-1185">Reference proteome</keyword>
<dbReference type="Proteomes" id="UP000050417">
    <property type="component" value="Unassembled WGS sequence"/>
</dbReference>
<evidence type="ECO:0000256" key="1">
    <source>
        <dbReference type="SAM" id="Coils"/>
    </source>
</evidence>
<proteinExistence type="predicted"/>
<dbReference type="STRING" id="1134406.ADN00_00010"/>
<dbReference type="EMBL" id="LGCL01000001">
    <property type="protein sequence ID" value="KPL81692.1"/>
    <property type="molecule type" value="Genomic_DNA"/>
</dbReference>
<protein>
    <submittedName>
        <fullName evidence="2">Uncharacterized protein</fullName>
    </submittedName>
</protein>
<feature type="non-terminal residue" evidence="2">
    <location>
        <position position="195"/>
    </location>
</feature>
<feature type="coiled-coil region" evidence="1">
    <location>
        <begin position="1"/>
        <end position="28"/>
    </location>
</feature>
<reference evidence="2 3" key="1">
    <citation type="submission" date="2015-07" db="EMBL/GenBank/DDBJ databases">
        <title>Genome sequence of Ornatilinea apprima DSM 23815.</title>
        <authorList>
            <person name="Hemp J."/>
            <person name="Ward L.M."/>
            <person name="Pace L.A."/>
            <person name="Fischer W.W."/>
        </authorList>
    </citation>
    <scope>NUCLEOTIDE SEQUENCE [LARGE SCALE GENOMIC DNA]</scope>
    <source>
        <strain evidence="2 3">P3M-1</strain>
    </source>
</reference>
<organism evidence="2 3">
    <name type="scientific">Ornatilinea apprima</name>
    <dbReference type="NCBI Taxonomy" id="1134406"/>
    <lineage>
        <taxon>Bacteria</taxon>
        <taxon>Bacillati</taxon>
        <taxon>Chloroflexota</taxon>
        <taxon>Anaerolineae</taxon>
        <taxon>Anaerolineales</taxon>
        <taxon>Anaerolineaceae</taxon>
        <taxon>Ornatilinea</taxon>
    </lineage>
</organism>
<keyword evidence="1" id="KW-0175">Coiled coil</keyword>
<gene>
    <name evidence="2" type="ORF">ADN00_00010</name>
</gene>
<sequence>MTEEQKQIEELKQALEARERKLAQAMRVLADRQVEVEKLKAALLGSEGAALSELRADLVPAAASVGQPLDEYARGKGRQLAQAMQTVRNRRLVRILERTVYRKQSQWDLLAPAFQQLKDDTVLYAPTLEGYALRASVNLQFVPLLTYRVELKRAGLKGVLLAFVFDFPPETGELGIELVSAAGQILTQVSVAAAL</sequence>